<proteinExistence type="inferred from homology"/>
<dbReference type="RefSeq" id="WP_305028258.1">
    <property type="nucleotide sequence ID" value="NZ_JAUQTA010000001.1"/>
</dbReference>
<dbReference type="SUPFAM" id="SSF55035">
    <property type="entry name" value="NAD-binding domain of HMG-CoA reductase"/>
    <property type="match status" value="1"/>
</dbReference>
<dbReference type="EC" id="1.1.1.34" evidence="2"/>
<dbReference type="InterPro" id="IPR009023">
    <property type="entry name" value="HMG_CoA_Rdtase_NAD(P)-bd_sf"/>
</dbReference>
<accession>A0ABT9B3K7</accession>
<sequence length="405" mass="42985">MSRASVRPGGAMLAVVTDLRIPRDRTDDYSAEAIGARQDLLAAATGTDQPHMRHYSLDPQSLPGNIENFVGVAQVPVGLAGPLLVNGEHAQGEFLVPLATTEGTLVASYSRGMKLFREAGGITATVLDDKMQRAPVFSFDSAREARAFGEWLTEHFDEIAAAAEATTTTGKLLEIQQFSVSKLLYTRFNYSTGDAAGQNMTGKATFAACAWIKLNYPGELHFVLEGQFATDKKTSVVNMLHTRGKRVVAEATLPAALVERHLNVSTDKLFAARLKGQLGSIMSVTNNNGNHSANGITAIFIATGQDVANVAESSALYGFTELLPNGDLYVSVTLPSLIIATYGGGTGLATQREGLEIMGCYGAGKARKLAEIIAATVLAGELSLGAAVVAEEWVQAHDDLGRNRP</sequence>
<dbReference type="Pfam" id="PF00368">
    <property type="entry name" value="HMG-CoA_red"/>
    <property type="match status" value="1"/>
</dbReference>
<comment type="similarity">
    <text evidence="1">Belongs to the HMG-CoA reductase family.</text>
</comment>
<evidence type="ECO:0000256" key="3">
    <source>
        <dbReference type="ARBA" id="ARBA00022857"/>
    </source>
</evidence>
<dbReference type="CDD" id="cd00643">
    <property type="entry name" value="HMG-CoA_reductase_classI"/>
    <property type="match status" value="1"/>
</dbReference>
<protein>
    <recommendedName>
        <fullName evidence="2">hydroxymethylglutaryl-CoA reductase (NADPH)</fullName>
        <ecNumber evidence="2">1.1.1.34</ecNumber>
    </recommendedName>
</protein>
<keyword evidence="3" id="KW-0521">NADP</keyword>
<name>A0ABT9B3K7_9ACTN</name>
<reference evidence="5 6" key="1">
    <citation type="submission" date="2023-07" db="EMBL/GenBank/DDBJ databases">
        <title>Nocardioides sp. nov WY-20 isolated from soil.</title>
        <authorList>
            <person name="Liu B."/>
            <person name="Wan Y."/>
        </authorList>
    </citation>
    <scope>NUCLEOTIDE SEQUENCE [LARGE SCALE GENOMIC DNA]</scope>
    <source>
        <strain evidence="5 6">WY-20</strain>
    </source>
</reference>
<comment type="caution">
    <text evidence="5">The sequence shown here is derived from an EMBL/GenBank/DDBJ whole genome shotgun (WGS) entry which is preliminary data.</text>
</comment>
<evidence type="ECO:0000256" key="4">
    <source>
        <dbReference type="ARBA" id="ARBA00023002"/>
    </source>
</evidence>
<dbReference type="SUPFAM" id="SSF56542">
    <property type="entry name" value="Substrate-binding domain of HMG-CoA reductase"/>
    <property type="match status" value="1"/>
</dbReference>
<dbReference type="PRINTS" id="PR00071">
    <property type="entry name" value="HMGCOARDTASE"/>
</dbReference>
<dbReference type="Proteomes" id="UP001233314">
    <property type="component" value="Unassembled WGS sequence"/>
</dbReference>
<dbReference type="PANTHER" id="PTHR10572:SF24">
    <property type="entry name" value="3-HYDROXY-3-METHYLGLUTARYL-COENZYME A REDUCTASE"/>
    <property type="match status" value="1"/>
</dbReference>
<dbReference type="InterPro" id="IPR002202">
    <property type="entry name" value="HMG_CoA_Rdtase"/>
</dbReference>
<dbReference type="InterPro" id="IPR009029">
    <property type="entry name" value="HMG_CoA_Rdtase_sub-bd_dom_sf"/>
</dbReference>
<keyword evidence="6" id="KW-1185">Reference proteome</keyword>
<evidence type="ECO:0000256" key="2">
    <source>
        <dbReference type="ARBA" id="ARBA00012999"/>
    </source>
</evidence>
<dbReference type="PANTHER" id="PTHR10572">
    <property type="entry name" value="3-HYDROXY-3-METHYLGLUTARYL-COENZYME A REDUCTASE"/>
    <property type="match status" value="1"/>
</dbReference>
<dbReference type="InterPro" id="IPR004554">
    <property type="entry name" value="HMG_CoA_Rdtase_eu_arc"/>
</dbReference>
<dbReference type="Gene3D" id="3.30.70.420">
    <property type="entry name" value="Hydroxymethylglutaryl-CoA reductase, class I/II, NAD/NADP-binding domain"/>
    <property type="match status" value="1"/>
</dbReference>
<evidence type="ECO:0000313" key="5">
    <source>
        <dbReference type="EMBL" id="MDO7868904.1"/>
    </source>
</evidence>
<dbReference type="InterPro" id="IPR023074">
    <property type="entry name" value="HMG_CoA_Rdtase_cat_sf"/>
</dbReference>
<dbReference type="Gene3D" id="3.90.770.10">
    <property type="entry name" value="3-hydroxy-3-methylglutaryl-coenzyme A Reductase, Chain A, domain 2"/>
    <property type="match status" value="1"/>
</dbReference>
<evidence type="ECO:0000256" key="1">
    <source>
        <dbReference type="ARBA" id="ARBA00007661"/>
    </source>
</evidence>
<evidence type="ECO:0000313" key="6">
    <source>
        <dbReference type="Proteomes" id="UP001233314"/>
    </source>
</evidence>
<organism evidence="5 6">
    <name type="scientific">Nocardioides jiangxiensis</name>
    <dbReference type="NCBI Taxonomy" id="3064524"/>
    <lineage>
        <taxon>Bacteria</taxon>
        <taxon>Bacillati</taxon>
        <taxon>Actinomycetota</taxon>
        <taxon>Actinomycetes</taxon>
        <taxon>Propionibacteriales</taxon>
        <taxon>Nocardioidaceae</taxon>
        <taxon>Nocardioides</taxon>
    </lineage>
</organism>
<dbReference type="PROSITE" id="PS50065">
    <property type="entry name" value="HMG_COA_REDUCTASE_4"/>
    <property type="match status" value="1"/>
</dbReference>
<dbReference type="EMBL" id="JAUQTA010000001">
    <property type="protein sequence ID" value="MDO7868904.1"/>
    <property type="molecule type" value="Genomic_DNA"/>
</dbReference>
<gene>
    <name evidence="5" type="ORF">Q5722_11040</name>
</gene>
<keyword evidence="4" id="KW-0560">Oxidoreductase</keyword>